<dbReference type="InterPro" id="IPR035906">
    <property type="entry name" value="MetI-like_sf"/>
</dbReference>
<dbReference type="InterPro" id="IPR000515">
    <property type="entry name" value="MetI-like"/>
</dbReference>
<dbReference type="Gene3D" id="1.10.3720.10">
    <property type="entry name" value="MetI-like"/>
    <property type="match status" value="1"/>
</dbReference>
<gene>
    <name evidence="9" type="ORF">HMPREF9390_2134</name>
</gene>
<dbReference type="Proteomes" id="UP000003857">
    <property type="component" value="Unassembled WGS sequence"/>
</dbReference>
<dbReference type="PANTHER" id="PTHR30151">
    <property type="entry name" value="ALKANE SULFONATE ABC TRANSPORTER-RELATED, MEMBRANE SUBUNIT"/>
    <property type="match status" value="1"/>
</dbReference>
<evidence type="ECO:0000256" key="6">
    <source>
        <dbReference type="ARBA" id="ARBA00023136"/>
    </source>
</evidence>
<keyword evidence="6 7" id="KW-0472">Membrane</keyword>
<keyword evidence="3" id="KW-1003">Cell membrane</keyword>
<feature type="transmembrane region" description="Helical" evidence="7">
    <location>
        <begin position="156"/>
        <end position="175"/>
    </location>
</feature>
<dbReference type="PANTHER" id="PTHR30151:SF20">
    <property type="entry name" value="ABC TRANSPORTER PERMEASE PROTEIN HI_0355-RELATED"/>
    <property type="match status" value="1"/>
</dbReference>
<protein>
    <submittedName>
        <fullName evidence="9">ABC transporter, permease protein</fullName>
    </submittedName>
</protein>
<keyword evidence="5 7" id="KW-1133">Transmembrane helix</keyword>
<evidence type="ECO:0000256" key="2">
    <source>
        <dbReference type="ARBA" id="ARBA00022448"/>
    </source>
</evidence>
<dbReference type="FunFam" id="1.10.3720.10:FF:000103">
    <property type="entry name" value="ABC transporter permease, nitrate/sulfonate/bicarbonate transport"/>
    <property type="match status" value="1"/>
</dbReference>
<evidence type="ECO:0000256" key="3">
    <source>
        <dbReference type="ARBA" id="ARBA00022475"/>
    </source>
</evidence>
<evidence type="ECO:0000256" key="7">
    <source>
        <dbReference type="RuleBase" id="RU363032"/>
    </source>
</evidence>
<feature type="transmembrane region" description="Helical" evidence="7">
    <location>
        <begin position="126"/>
        <end position="150"/>
    </location>
</feature>
<feature type="domain" description="ABC transmembrane type-1" evidence="8">
    <location>
        <begin position="90"/>
        <end position="270"/>
    </location>
</feature>
<comment type="caution">
    <text evidence="9">The sequence shown here is derived from an EMBL/GenBank/DDBJ whole genome shotgun (WGS) entry which is preliminary data.</text>
</comment>
<comment type="similarity">
    <text evidence="7">Belongs to the binding-protein-dependent transport system permease family.</text>
</comment>
<accession>A0ABC9PAP6</accession>
<evidence type="ECO:0000256" key="5">
    <source>
        <dbReference type="ARBA" id="ARBA00022989"/>
    </source>
</evidence>
<evidence type="ECO:0000256" key="1">
    <source>
        <dbReference type="ARBA" id="ARBA00004651"/>
    </source>
</evidence>
<evidence type="ECO:0000313" key="10">
    <source>
        <dbReference type="Proteomes" id="UP000003857"/>
    </source>
</evidence>
<organism evidence="9 10">
    <name type="scientific">Streptococcus sanguinis SK405</name>
    <dbReference type="NCBI Taxonomy" id="888817"/>
    <lineage>
        <taxon>Bacteria</taxon>
        <taxon>Bacillati</taxon>
        <taxon>Bacillota</taxon>
        <taxon>Bacilli</taxon>
        <taxon>Lactobacillales</taxon>
        <taxon>Streptococcaceae</taxon>
        <taxon>Streptococcus</taxon>
    </lineage>
</organism>
<name>A0ABC9PAP6_STRSA</name>
<dbReference type="AlphaFoldDB" id="A0ABC9PAP6"/>
<dbReference type="PROSITE" id="PS50928">
    <property type="entry name" value="ABC_TM1"/>
    <property type="match status" value="1"/>
</dbReference>
<comment type="subcellular location">
    <subcellularLocation>
        <location evidence="1 7">Cell membrane</location>
        <topology evidence="1 7">Multi-pass membrane protein</topology>
    </subcellularLocation>
</comment>
<feature type="transmembrane region" description="Helical" evidence="7">
    <location>
        <begin position="253"/>
        <end position="271"/>
    </location>
</feature>
<dbReference type="GO" id="GO:0005886">
    <property type="term" value="C:plasma membrane"/>
    <property type="evidence" value="ECO:0007669"/>
    <property type="project" value="UniProtKB-SubCell"/>
</dbReference>
<feature type="transmembrane region" description="Helical" evidence="7">
    <location>
        <begin position="219"/>
        <end position="241"/>
    </location>
</feature>
<evidence type="ECO:0000313" key="9">
    <source>
        <dbReference type="EMBL" id="EGC23820.1"/>
    </source>
</evidence>
<evidence type="ECO:0000259" key="8">
    <source>
        <dbReference type="PROSITE" id="PS50928"/>
    </source>
</evidence>
<proteinExistence type="inferred from homology"/>
<evidence type="ECO:0000256" key="4">
    <source>
        <dbReference type="ARBA" id="ARBA00022692"/>
    </source>
</evidence>
<keyword evidence="4 7" id="KW-0812">Transmembrane</keyword>
<keyword evidence="2 7" id="KW-0813">Transport</keyword>
<dbReference type="Pfam" id="PF00528">
    <property type="entry name" value="BPD_transp_1"/>
    <property type="match status" value="1"/>
</dbReference>
<feature type="transmembrane region" description="Helical" evidence="7">
    <location>
        <begin position="92"/>
        <end position="114"/>
    </location>
</feature>
<dbReference type="EMBL" id="AEWZ01000005">
    <property type="protein sequence ID" value="EGC23820.1"/>
    <property type="molecule type" value="Genomic_DNA"/>
</dbReference>
<sequence>MEKAFSFIIFIDGNILKNCSTKMQEGRKIVLMKALQRLMRQQIGLLGMLGVLVIWQVMGWLKLLPKFILPTPLEIGQAFIRDAGFLASHSWATLRVALLGLVLGVILACILAILMDSMSWLNDLIYPMMVVVQTIPTIALAPILVLWLGYGILPKIVLIILTTTFPIIVSILDGFRHCDRDTLTLFELMQANRWQILWHFKIPASLPYFYAGLRVSVSYAFITTVVSEWLGGFEGLGVYMIQSKKLFQYDTMFAIIILVSVISLLGMKLVAVSEKYVIKWK</sequence>
<reference evidence="9 10" key="1">
    <citation type="submission" date="2011-01" db="EMBL/GenBank/DDBJ databases">
        <authorList>
            <person name="Muzny D."/>
            <person name="Qin X."/>
            <person name="Buhay C."/>
            <person name="Dugan-Rocha S."/>
            <person name="Ding Y."/>
            <person name="Chen G."/>
            <person name="Hawes A."/>
            <person name="Holder M."/>
            <person name="Jhangiani S."/>
            <person name="Johnson A."/>
            <person name="Khan Z."/>
            <person name="Li Z."/>
            <person name="Liu W."/>
            <person name="Liu X."/>
            <person name="Perez L."/>
            <person name="Shen H."/>
            <person name="Wang Q."/>
            <person name="Watt J."/>
            <person name="Xi L."/>
            <person name="Xin Y."/>
            <person name="Zhou J."/>
            <person name="Deng J."/>
            <person name="Jiang H."/>
            <person name="Liu Y."/>
            <person name="Qu J."/>
            <person name="Song X.-Z."/>
            <person name="Zhang L."/>
            <person name="Villasana D."/>
            <person name="Johnson A."/>
            <person name="Liu J."/>
            <person name="Liyanage D."/>
            <person name="Lorensuhewa L."/>
            <person name="Robinson T."/>
            <person name="Song A."/>
            <person name="Song B.-B."/>
            <person name="Dinh H."/>
            <person name="Thornton R."/>
            <person name="Coyle M."/>
            <person name="Francisco L."/>
            <person name="Jackson L."/>
            <person name="Javaid M."/>
            <person name="Korchina V."/>
            <person name="Kovar C."/>
            <person name="Mata R."/>
            <person name="Mathew T."/>
            <person name="Ngo R."/>
            <person name="Nguyen L."/>
            <person name="Nguyen N."/>
            <person name="Okwuonu G."/>
            <person name="Ongeri F."/>
            <person name="Pham C."/>
            <person name="Simmons D."/>
            <person name="Wilczek-Boney K."/>
            <person name="Hale W."/>
            <person name="Jakkamsetti A."/>
            <person name="Pham P."/>
            <person name="Ruth R."/>
            <person name="San Lucas F."/>
            <person name="Warren J."/>
            <person name="Zhang J."/>
            <person name="Zhao Z."/>
            <person name="Zhou C."/>
            <person name="Zhu D."/>
            <person name="Lee S."/>
            <person name="Bess C."/>
            <person name="Blankenburg K."/>
            <person name="Forbes L."/>
            <person name="Fu Q."/>
            <person name="Gubbala S."/>
            <person name="Hirani K."/>
            <person name="Jayaseelan J.C."/>
            <person name="Lara F."/>
            <person name="Munidasa M."/>
            <person name="Palculict T."/>
            <person name="Patil S."/>
            <person name="Pu L.-L."/>
            <person name="Saada N."/>
            <person name="Tang L."/>
            <person name="Weissenberger G."/>
            <person name="Zhu Y."/>
            <person name="Hemphill L."/>
            <person name="Shang Y."/>
            <person name="Youmans B."/>
            <person name="Ayvaz T."/>
            <person name="Ross M."/>
            <person name="Santibanez J."/>
            <person name="Aqrawi P."/>
            <person name="Gross S."/>
            <person name="Joshi V."/>
            <person name="Fowler G."/>
            <person name="Nazareth L."/>
            <person name="Reid J."/>
            <person name="Worley K."/>
            <person name="Petrosino J."/>
            <person name="Highlander S."/>
            <person name="Gibbs R."/>
        </authorList>
    </citation>
    <scope>NUCLEOTIDE SEQUENCE [LARGE SCALE GENOMIC DNA]</scope>
    <source>
        <strain evidence="9 10">SK405</strain>
    </source>
</reference>
<feature type="transmembrane region" description="Helical" evidence="7">
    <location>
        <begin position="43"/>
        <end position="61"/>
    </location>
</feature>
<dbReference type="SUPFAM" id="SSF161098">
    <property type="entry name" value="MetI-like"/>
    <property type="match status" value="1"/>
</dbReference>